<keyword evidence="2" id="KW-0679">Respiratory chain</keyword>
<evidence type="ECO:0000256" key="2">
    <source>
        <dbReference type="RuleBase" id="RU363103"/>
    </source>
</evidence>
<proteinExistence type="inferred from homology"/>
<dbReference type="PANTHER" id="PTHR12910">
    <property type="entry name" value="NADH-UBIQUINONE OXIDOREDUCTASE SUBUNIT B17.2"/>
    <property type="match status" value="1"/>
</dbReference>
<dbReference type="Pfam" id="PF05071">
    <property type="entry name" value="NDUFA12"/>
    <property type="match status" value="1"/>
</dbReference>
<dbReference type="GO" id="GO:0005743">
    <property type="term" value="C:mitochondrial inner membrane"/>
    <property type="evidence" value="ECO:0007669"/>
    <property type="project" value="UniProtKB-SubCell"/>
</dbReference>
<comment type="function">
    <text evidence="2">Accessory subunit of the mitochondrial membrane respiratory chain NADH dehydrogenase (Complex I), that is believed not to be involved in catalysis. Complex I functions in the transfer of electrons from NADH to the respiratory chain. The immediate electron acceptor for the enzyme is believed to be ubiquinone.</text>
</comment>
<evidence type="ECO:0000256" key="1">
    <source>
        <dbReference type="ARBA" id="ARBA00007355"/>
    </source>
</evidence>
<dbReference type="GO" id="GO:0006979">
    <property type="term" value="P:response to oxidative stress"/>
    <property type="evidence" value="ECO:0007669"/>
    <property type="project" value="TreeGrafter"/>
</dbReference>
<evidence type="ECO:0000256" key="3">
    <source>
        <dbReference type="SAM" id="MobiDB-lite"/>
    </source>
</evidence>
<dbReference type="PANTHER" id="PTHR12910:SF2">
    <property type="entry name" value="NADH DEHYDROGENASE [UBIQUINONE] 1 ALPHA SUBCOMPLEX SUBUNIT 12"/>
    <property type="match status" value="1"/>
</dbReference>
<dbReference type="GO" id="GO:0045271">
    <property type="term" value="C:respiratory chain complex I"/>
    <property type="evidence" value="ECO:0007669"/>
    <property type="project" value="InterPro"/>
</dbReference>
<dbReference type="InterPro" id="IPR007763">
    <property type="entry name" value="NDUFA12"/>
</dbReference>
<keyword evidence="2" id="KW-0472">Membrane</keyword>
<protein>
    <recommendedName>
        <fullName evidence="2">NADH dehydrogenase [ubiquinone] 1 alpha subcomplex subunit 12</fullName>
    </recommendedName>
</protein>
<comment type="similarity">
    <text evidence="1 2">Belongs to the complex I NDUFA12 subunit family.</text>
</comment>
<dbReference type="AlphaFoldDB" id="A0A7S3HS43"/>
<sequence length="172" mass="19855">MSLLGPFVKISRALKERGLKGALTQIYLIGDLKFGELKGTDKFGNKYFENQDLPFGQHRWVEYKNIHNYDSTMIQPEWHGWMHHVYDETPNDPVAVPDYLPTSTISHAIYNTHVGRVDPAAAANDREQIDTTQYRRRGYKIGSLMTGPDEEDHYYKQPGHPLSKDSEKGRYK</sequence>
<accession>A0A7S3HS43</accession>
<dbReference type="EMBL" id="HBIC01061581">
    <property type="protein sequence ID" value="CAE0302754.1"/>
    <property type="molecule type" value="Transcribed_RNA"/>
</dbReference>
<keyword evidence="2" id="KW-0496">Mitochondrion</keyword>
<feature type="compositionally biased region" description="Basic and acidic residues" evidence="3">
    <location>
        <begin position="162"/>
        <end position="172"/>
    </location>
</feature>
<gene>
    <name evidence="4" type="ORF">SELO1098_LOCUS31612</name>
</gene>
<organism evidence="4">
    <name type="scientific">Spumella elongata</name>
    <dbReference type="NCBI Taxonomy" id="89044"/>
    <lineage>
        <taxon>Eukaryota</taxon>
        <taxon>Sar</taxon>
        <taxon>Stramenopiles</taxon>
        <taxon>Ochrophyta</taxon>
        <taxon>Chrysophyceae</taxon>
        <taxon>Chromulinales</taxon>
        <taxon>Chromulinaceae</taxon>
        <taxon>Spumella</taxon>
    </lineage>
</organism>
<evidence type="ECO:0000313" key="4">
    <source>
        <dbReference type="EMBL" id="CAE0302754.1"/>
    </source>
</evidence>
<reference evidence="4" key="1">
    <citation type="submission" date="2021-01" db="EMBL/GenBank/DDBJ databases">
        <authorList>
            <person name="Corre E."/>
            <person name="Pelletier E."/>
            <person name="Niang G."/>
            <person name="Scheremetjew M."/>
            <person name="Finn R."/>
            <person name="Kale V."/>
            <person name="Holt S."/>
            <person name="Cochrane G."/>
            <person name="Meng A."/>
            <person name="Brown T."/>
            <person name="Cohen L."/>
        </authorList>
    </citation>
    <scope>NUCLEOTIDE SEQUENCE</scope>
    <source>
        <strain evidence="4">CCAP 955/1</strain>
    </source>
</reference>
<keyword evidence="2" id="KW-0999">Mitochondrion inner membrane</keyword>
<keyword evidence="2" id="KW-0249">Electron transport</keyword>
<comment type="subcellular location">
    <subcellularLocation>
        <location evidence="2">Mitochondrion inner membrane</location>
        <topology evidence="2">Peripheral membrane protein</topology>
        <orientation evidence="2">Matrix side</orientation>
    </subcellularLocation>
</comment>
<name>A0A7S3HS43_9STRA</name>
<keyword evidence="2" id="KW-0813">Transport</keyword>
<feature type="region of interest" description="Disordered" evidence="3">
    <location>
        <begin position="142"/>
        <end position="172"/>
    </location>
</feature>